<feature type="transmembrane region" description="Helical" evidence="7">
    <location>
        <begin position="138"/>
        <end position="156"/>
    </location>
</feature>
<keyword evidence="4 7" id="KW-0812">Transmembrane</keyword>
<dbReference type="PANTHER" id="PTHR37937">
    <property type="entry name" value="CONJUGATIVE TRANSFER: DNA TRANSPORT"/>
    <property type="match status" value="1"/>
</dbReference>
<dbReference type="EMBL" id="VTAV01000032">
    <property type="protein sequence ID" value="TYR30817.1"/>
    <property type="molecule type" value="Genomic_DNA"/>
</dbReference>
<evidence type="ECO:0000256" key="2">
    <source>
        <dbReference type="ARBA" id="ARBA00008806"/>
    </source>
</evidence>
<dbReference type="InterPro" id="IPR027417">
    <property type="entry name" value="P-loop_NTPase"/>
</dbReference>
<keyword evidence="8" id="KW-0238">DNA-binding</keyword>
<dbReference type="Gene3D" id="3.40.50.300">
    <property type="entry name" value="P-loop containing nucleotide triphosphate hydrolases"/>
    <property type="match status" value="1"/>
</dbReference>
<comment type="caution">
    <text evidence="8">The sequence shown here is derived from an EMBL/GenBank/DDBJ whole genome shotgun (WGS) entry which is preliminary data.</text>
</comment>
<comment type="similarity">
    <text evidence="2">Belongs to the VirD4/TraG family.</text>
</comment>
<keyword evidence="5 7" id="KW-1133">Transmembrane helix</keyword>
<feature type="transmembrane region" description="Helical" evidence="7">
    <location>
        <begin position="35"/>
        <end position="61"/>
    </location>
</feature>
<feature type="transmembrane region" description="Helical" evidence="7">
    <location>
        <begin position="113"/>
        <end position="132"/>
    </location>
</feature>
<dbReference type="SUPFAM" id="SSF52540">
    <property type="entry name" value="P-loop containing nucleoside triphosphate hydrolases"/>
    <property type="match status" value="1"/>
</dbReference>
<keyword evidence="9" id="KW-1185">Reference proteome</keyword>
<gene>
    <name evidence="8" type="ORF">FXV77_21705</name>
</gene>
<dbReference type="InterPro" id="IPR051539">
    <property type="entry name" value="T4SS-coupling_protein"/>
</dbReference>
<evidence type="ECO:0000313" key="9">
    <source>
        <dbReference type="Proteomes" id="UP000322362"/>
    </source>
</evidence>
<evidence type="ECO:0000256" key="1">
    <source>
        <dbReference type="ARBA" id="ARBA00004651"/>
    </source>
</evidence>
<protein>
    <submittedName>
        <fullName evidence="8">Type IV secretion system DNA-binding domain-containig protein</fullName>
    </submittedName>
</protein>
<dbReference type="Proteomes" id="UP000322362">
    <property type="component" value="Unassembled WGS sequence"/>
</dbReference>
<name>A0A5D4GR41_9SPHI</name>
<evidence type="ECO:0000256" key="6">
    <source>
        <dbReference type="ARBA" id="ARBA00023136"/>
    </source>
</evidence>
<dbReference type="Gene3D" id="1.10.8.80">
    <property type="entry name" value="Magnesium chelatase subunit I, C-Terminal domain"/>
    <property type="match status" value="1"/>
</dbReference>
<evidence type="ECO:0000256" key="3">
    <source>
        <dbReference type="ARBA" id="ARBA00022475"/>
    </source>
</evidence>
<dbReference type="CDD" id="cd01127">
    <property type="entry name" value="TrwB_TraG_TraD_VirD4"/>
    <property type="match status" value="1"/>
</dbReference>
<reference evidence="8 9" key="1">
    <citation type="submission" date="2019-08" db="EMBL/GenBank/DDBJ databases">
        <title>Phlebobacter frassis gen. nov. sp. nov., a new member of family Sphingobacteriaceae isolated from sand fly rearing media.</title>
        <authorList>
            <person name="Kakumanu M.L."/>
            <person name="Marayati B.F."/>
            <person name="Wada-Katsumata A."/>
            <person name="Wasserberg G."/>
            <person name="Schal C."/>
            <person name="Apperson C.S."/>
            <person name="Ponnusamy L."/>
        </authorList>
    </citation>
    <scope>NUCLEOTIDE SEQUENCE [LARGE SCALE GENOMIC DNA]</scope>
    <source>
        <strain evidence="8 9">SSI9</strain>
    </source>
</reference>
<evidence type="ECO:0000313" key="8">
    <source>
        <dbReference type="EMBL" id="TYR30817.1"/>
    </source>
</evidence>
<dbReference type="GO" id="GO:0005886">
    <property type="term" value="C:plasma membrane"/>
    <property type="evidence" value="ECO:0007669"/>
    <property type="project" value="UniProtKB-SubCell"/>
</dbReference>
<proteinExistence type="inferred from homology"/>
<dbReference type="AlphaFoldDB" id="A0A5D4GR41"/>
<accession>A0A5D4GR41</accession>
<comment type="subcellular location">
    <subcellularLocation>
        <location evidence="1">Cell membrane</location>
        <topology evidence="1">Multi-pass membrane protein</topology>
    </subcellularLocation>
</comment>
<evidence type="ECO:0000256" key="7">
    <source>
        <dbReference type="SAM" id="Phobius"/>
    </source>
</evidence>
<dbReference type="PANTHER" id="PTHR37937:SF1">
    <property type="entry name" value="CONJUGATIVE TRANSFER: DNA TRANSPORT"/>
    <property type="match status" value="1"/>
</dbReference>
<evidence type="ECO:0000256" key="5">
    <source>
        <dbReference type="ARBA" id="ARBA00022989"/>
    </source>
</evidence>
<organism evidence="8 9">
    <name type="scientific">Sphingobacterium phlebotomi</name>
    <dbReference type="NCBI Taxonomy" id="2605433"/>
    <lineage>
        <taxon>Bacteria</taxon>
        <taxon>Pseudomonadati</taxon>
        <taxon>Bacteroidota</taxon>
        <taxon>Sphingobacteriia</taxon>
        <taxon>Sphingobacteriales</taxon>
        <taxon>Sphingobacteriaceae</taxon>
        <taxon>Sphingobacterium</taxon>
    </lineage>
</organism>
<dbReference type="InterPro" id="IPR003688">
    <property type="entry name" value="TraG/VirD4"/>
</dbReference>
<dbReference type="GO" id="GO:0003677">
    <property type="term" value="F:DNA binding"/>
    <property type="evidence" value="ECO:0007669"/>
    <property type="project" value="UniProtKB-KW"/>
</dbReference>
<sequence>MKCRVTTIIRQNILKSILKIGIKLKIGKMGTIIKYGFYLFAFMIVLSCLLVNVFGLMAPFVNGEETVPVMGLNIPLSNANSTLNDNIWIFLFSASIWLLAFGFGVFKQRNALTGLIILMIVFGIADYISKNVPDSKEYIHYSFVGLAGLSGLYRVIKDRRPKPKKIPFAKGESKENHTLTFETEKGKIHLDNPFRGIYVQGGAGSGKSKSIFEPIINQLANKGFCGILYDFKSPELTNKARSVYLGKNIKFANLDFKNPDLSDRCNPISPKYITKSGVAMEFSQTLVNNLIPTSIKNDDFWSQNARMILSGVIWYLREEAPQYCTLPHVISLLLHNDIKEVVDTVSKNPESAGMVASLRQSLEREAHNQTSGIISTIFTTLSRLNTKDIFWLLSADDINLDLNNKENPTFLAIGNDSTLPQTYSPVISLICNSALRQMNEADKCHSVVLLDEAPTLYIPNIEQIPATARSNKIATVFGVQDYSQLVDKYGKDKAEVLLSNLGNQFFGRTTNENTASKIVNLYSKEDRTFETRSKGTGTNGTLIHFGSNTNKGKNESVQERNRVKVTDLINLSAGEFYGIIAEGTPKEFLKTKFKSYELESYSISKGTLESEKMSVNYERIVSEAKSILEIYG</sequence>
<keyword evidence="6 7" id="KW-0472">Membrane</keyword>
<keyword evidence="3" id="KW-1003">Cell membrane</keyword>
<dbReference type="Pfam" id="PF02534">
    <property type="entry name" value="T4SS-DNA_transf"/>
    <property type="match status" value="1"/>
</dbReference>
<evidence type="ECO:0000256" key="4">
    <source>
        <dbReference type="ARBA" id="ARBA00022692"/>
    </source>
</evidence>
<feature type="transmembrane region" description="Helical" evidence="7">
    <location>
        <begin position="87"/>
        <end position="106"/>
    </location>
</feature>